<keyword evidence="1" id="KW-0808">Transferase</keyword>
<dbReference type="PROSITE" id="PS51096">
    <property type="entry name" value="PTS_EIIA_TYPE_4"/>
    <property type="match status" value="1"/>
</dbReference>
<dbReference type="SUPFAM" id="SSF53062">
    <property type="entry name" value="PTS system fructose IIA component-like"/>
    <property type="match status" value="1"/>
</dbReference>
<evidence type="ECO:0000259" key="2">
    <source>
        <dbReference type="PROSITE" id="PS51096"/>
    </source>
</evidence>
<dbReference type="GeneID" id="73796722"/>
<dbReference type="AlphaFoldDB" id="A0A4R3TF63"/>
<dbReference type="GO" id="GO:0016740">
    <property type="term" value="F:transferase activity"/>
    <property type="evidence" value="ECO:0007669"/>
    <property type="project" value="UniProtKB-KW"/>
</dbReference>
<dbReference type="InterPro" id="IPR036662">
    <property type="entry name" value="PTS_EIIA_man-typ_sf"/>
</dbReference>
<dbReference type="PANTHER" id="PTHR33799:SF1">
    <property type="entry name" value="PTS SYSTEM MANNOSE-SPECIFIC EIIAB COMPONENT-RELATED"/>
    <property type="match status" value="1"/>
</dbReference>
<dbReference type="GO" id="GO:0016020">
    <property type="term" value="C:membrane"/>
    <property type="evidence" value="ECO:0007669"/>
    <property type="project" value="InterPro"/>
</dbReference>
<reference evidence="3 4" key="1">
    <citation type="submission" date="2019-03" db="EMBL/GenBank/DDBJ databases">
        <title>Genomic Encyclopedia of Type Strains, Phase IV (KMG-IV): sequencing the most valuable type-strain genomes for metagenomic binning, comparative biology and taxonomic classification.</title>
        <authorList>
            <person name="Goeker M."/>
        </authorList>
    </citation>
    <scope>NUCLEOTIDE SEQUENCE [LARGE SCALE GENOMIC DNA]</scope>
    <source>
        <strain evidence="3 4">DSM 29481</strain>
    </source>
</reference>
<feature type="domain" description="PTS EIIA type-4" evidence="2">
    <location>
        <begin position="1"/>
        <end position="124"/>
    </location>
</feature>
<keyword evidence="4" id="KW-1185">Reference proteome</keyword>
<dbReference type="RefSeq" id="WP_008690736.1">
    <property type="nucleotide sequence ID" value="NZ_AP024510.1"/>
</dbReference>
<dbReference type="Proteomes" id="UP000295773">
    <property type="component" value="Unassembled WGS sequence"/>
</dbReference>
<protein>
    <submittedName>
        <fullName evidence="3">PTS system mannose-specific IIA component</fullName>
    </submittedName>
</protein>
<dbReference type="PANTHER" id="PTHR33799">
    <property type="entry name" value="PTS PERMEASE-RELATED-RELATED"/>
    <property type="match status" value="1"/>
</dbReference>
<comment type="caution">
    <text evidence="3">The sequence shown here is derived from an EMBL/GenBank/DDBJ whole genome shotgun (WGS) entry which is preliminary data.</text>
</comment>
<evidence type="ECO:0000313" key="3">
    <source>
        <dbReference type="EMBL" id="TCU60220.1"/>
    </source>
</evidence>
<name>A0A4R3TF63_9FIRM</name>
<evidence type="ECO:0000256" key="1">
    <source>
        <dbReference type="ARBA" id="ARBA00022679"/>
    </source>
</evidence>
<dbReference type="Gene3D" id="3.40.50.510">
    <property type="entry name" value="Phosphotransferase system, mannose-type IIA component"/>
    <property type="match status" value="1"/>
</dbReference>
<evidence type="ECO:0000313" key="4">
    <source>
        <dbReference type="Proteomes" id="UP000295773"/>
    </source>
</evidence>
<dbReference type="InterPro" id="IPR051471">
    <property type="entry name" value="Bacterial_PTS_sugar_comp"/>
</dbReference>
<accession>A0A4R3TF63</accession>
<proteinExistence type="predicted"/>
<sequence>MRQVILASHGKLAEGLLNSLRMIIGEELTQDVETYCLFPGENPNDFMNKLKERIATNPQMEFVILCDIKGGSVHTALSQLCVHHNVKVFSGMNMNLAMDILLSCPQVIDAQVKDSIVKNAQDGITFLAADDLKAEEDDEF</sequence>
<dbReference type="GO" id="GO:0009401">
    <property type="term" value="P:phosphoenolpyruvate-dependent sugar phosphotransferase system"/>
    <property type="evidence" value="ECO:0007669"/>
    <property type="project" value="InterPro"/>
</dbReference>
<dbReference type="Pfam" id="PF03610">
    <property type="entry name" value="EIIA-man"/>
    <property type="match status" value="1"/>
</dbReference>
<organism evidence="3 4">
    <name type="scientific">Longicatena caecimuris</name>
    <dbReference type="NCBI Taxonomy" id="1796635"/>
    <lineage>
        <taxon>Bacteria</taxon>
        <taxon>Bacillati</taxon>
        <taxon>Bacillota</taxon>
        <taxon>Erysipelotrichia</taxon>
        <taxon>Erysipelotrichales</taxon>
        <taxon>Erysipelotrichaceae</taxon>
        <taxon>Longicatena</taxon>
    </lineage>
</organism>
<dbReference type="EMBL" id="SMBP01000008">
    <property type="protein sequence ID" value="TCU60220.1"/>
    <property type="molecule type" value="Genomic_DNA"/>
</dbReference>
<dbReference type="InterPro" id="IPR004701">
    <property type="entry name" value="PTS_EIIA_man-typ"/>
</dbReference>
<gene>
    <name evidence="3" type="ORF">EDD61_10879</name>
</gene>